<evidence type="ECO:0000313" key="3">
    <source>
        <dbReference type="Proteomes" id="UP000054516"/>
    </source>
</evidence>
<dbReference type="Proteomes" id="UP000054516">
    <property type="component" value="Unassembled WGS sequence"/>
</dbReference>
<sequence>MANKDDTRNRYNNDSNNAAQSRQIRAWTYTKAGADLTQQATWMREGTIRAVIDGDIDAFEDAPKAFQKLKEGRTRGNLVVRVSE</sequence>
<dbReference type="STRING" id="77044.A0A1S8A6X3"/>
<feature type="compositionally biased region" description="Basic and acidic residues" evidence="1">
    <location>
        <begin position="1"/>
        <end position="11"/>
    </location>
</feature>
<dbReference type="Pfam" id="PF13602">
    <property type="entry name" value="ADH_zinc_N_2"/>
    <property type="match status" value="1"/>
</dbReference>
<name>A0A1S8A6X3_ROSNE</name>
<reference evidence="2" key="1">
    <citation type="submission" date="2016-03" db="EMBL/GenBank/DDBJ databases">
        <title>Draft genome sequence of Rosellinia necatrix.</title>
        <authorList>
            <person name="Kanematsu S."/>
        </authorList>
    </citation>
    <scope>NUCLEOTIDE SEQUENCE [LARGE SCALE GENOMIC DNA]</scope>
    <source>
        <strain evidence="2">W97</strain>
    </source>
</reference>
<feature type="compositionally biased region" description="Polar residues" evidence="1">
    <location>
        <begin position="12"/>
        <end position="22"/>
    </location>
</feature>
<accession>A0A1S8A6X3</accession>
<feature type="region of interest" description="Disordered" evidence="1">
    <location>
        <begin position="1"/>
        <end position="22"/>
    </location>
</feature>
<dbReference type="AlphaFoldDB" id="A0A1S8A6X3"/>
<keyword evidence="3" id="KW-1185">Reference proteome</keyword>
<evidence type="ECO:0000313" key="2">
    <source>
        <dbReference type="EMBL" id="GAW25460.1"/>
    </source>
</evidence>
<protein>
    <submittedName>
        <fullName evidence="2">Putative zinc-binding dehydrogenase</fullName>
    </submittedName>
</protein>
<organism evidence="2">
    <name type="scientific">Rosellinia necatrix</name>
    <name type="common">White root-rot fungus</name>
    <dbReference type="NCBI Taxonomy" id="77044"/>
    <lineage>
        <taxon>Eukaryota</taxon>
        <taxon>Fungi</taxon>
        <taxon>Dikarya</taxon>
        <taxon>Ascomycota</taxon>
        <taxon>Pezizomycotina</taxon>
        <taxon>Sordariomycetes</taxon>
        <taxon>Xylariomycetidae</taxon>
        <taxon>Xylariales</taxon>
        <taxon>Xylariaceae</taxon>
        <taxon>Rosellinia</taxon>
    </lineage>
</organism>
<dbReference type="EMBL" id="DF977452">
    <property type="protein sequence ID" value="GAW25460.1"/>
    <property type="molecule type" value="Genomic_DNA"/>
</dbReference>
<gene>
    <name evidence="2" type="ORF">SAMD00023353_0700730</name>
</gene>
<dbReference type="Gene3D" id="3.90.180.10">
    <property type="entry name" value="Medium-chain alcohol dehydrogenases, catalytic domain"/>
    <property type="match status" value="1"/>
</dbReference>
<proteinExistence type="predicted"/>
<evidence type="ECO:0000256" key="1">
    <source>
        <dbReference type="SAM" id="MobiDB-lite"/>
    </source>
</evidence>
<dbReference type="OrthoDB" id="201656at2759"/>
<dbReference type="Gene3D" id="3.40.50.720">
    <property type="entry name" value="NAD(P)-binding Rossmann-like Domain"/>
    <property type="match status" value="1"/>
</dbReference>